<evidence type="ECO:0000256" key="1">
    <source>
        <dbReference type="ARBA" id="ARBA00002919"/>
    </source>
</evidence>
<evidence type="ECO:0000256" key="5">
    <source>
        <dbReference type="ARBA" id="ARBA00019465"/>
    </source>
</evidence>
<dbReference type="InterPro" id="IPR013752">
    <property type="entry name" value="KPA_reductase"/>
</dbReference>
<dbReference type="Gene3D" id="1.10.1040.10">
    <property type="entry name" value="N-(1-d-carboxylethyl)-l-norvaline Dehydrogenase, domain 2"/>
    <property type="match status" value="1"/>
</dbReference>
<dbReference type="RefSeq" id="WP_190862819.1">
    <property type="nucleotide sequence ID" value="NZ_JACXIY010000018.1"/>
</dbReference>
<organism evidence="14 15">
    <name type="scientific">Paenibacillus arenilitoris</name>
    <dbReference type="NCBI Taxonomy" id="2772299"/>
    <lineage>
        <taxon>Bacteria</taxon>
        <taxon>Bacillati</taxon>
        <taxon>Bacillota</taxon>
        <taxon>Bacilli</taxon>
        <taxon>Bacillales</taxon>
        <taxon>Paenibacillaceae</taxon>
        <taxon>Paenibacillus</taxon>
    </lineage>
</organism>
<protein>
    <recommendedName>
        <fullName evidence="5 11">2-dehydropantoate 2-reductase</fullName>
        <ecNumber evidence="4 11">1.1.1.169</ecNumber>
    </recommendedName>
    <alternativeName>
        <fullName evidence="9 11">Ketopantoate reductase</fullName>
    </alternativeName>
</protein>
<evidence type="ECO:0000256" key="4">
    <source>
        <dbReference type="ARBA" id="ARBA00013014"/>
    </source>
</evidence>
<keyword evidence="6 11" id="KW-0566">Pantothenate biosynthesis</keyword>
<accession>A0A927H6M4</accession>
<evidence type="ECO:0000256" key="6">
    <source>
        <dbReference type="ARBA" id="ARBA00022655"/>
    </source>
</evidence>
<comment type="function">
    <text evidence="1 11">Catalyzes the NADPH-dependent reduction of ketopantoate into pantoic acid.</text>
</comment>
<comment type="pathway">
    <text evidence="2 11">Cofactor biosynthesis; (R)-pantothenate biosynthesis; (R)-pantoate from 3-methyl-2-oxobutanoate: step 2/2.</text>
</comment>
<evidence type="ECO:0000313" key="15">
    <source>
        <dbReference type="Proteomes" id="UP000632125"/>
    </source>
</evidence>
<proteinExistence type="inferred from homology"/>
<evidence type="ECO:0000259" key="12">
    <source>
        <dbReference type="Pfam" id="PF02558"/>
    </source>
</evidence>
<dbReference type="InterPro" id="IPR013332">
    <property type="entry name" value="KPR_N"/>
</dbReference>
<dbReference type="InterPro" id="IPR036291">
    <property type="entry name" value="NAD(P)-bd_dom_sf"/>
</dbReference>
<dbReference type="NCBIfam" id="TIGR00745">
    <property type="entry name" value="apbA_panE"/>
    <property type="match status" value="1"/>
</dbReference>
<dbReference type="AlphaFoldDB" id="A0A927H6M4"/>
<dbReference type="SUPFAM" id="SSF48179">
    <property type="entry name" value="6-phosphogluconate dehydrogenase C-terminal domain-like"/>
    <property type="match status" value="1"/>
</dbReference>
<dbReference type="InterPro" id="IPR013328">
    <property type="entry name" value="6PGD_dom2"/>
</dbReference>
<dbReference type="PANTHER" id="PTHR43765">
    <property type="entry name" value="2-DEHYDROPANTOATE 2-REDUCTASE-RELATED"/>
    <property type="match status" value="1"/>
</dbReference>
<dbReference type="InterPro" id="IPR003710">
    <property type="entry name" value="ApbA"/>
</dbReference>
<keyword evidence="15" id="KW-1185">Reference proteome</keyword>
<dbReference type="EC" id="1.1.1.169" evidence="4 11"/>
<name>A0A927H6M4_9BACL</name>
<evidence type="ECO:0000259" key="13">
    <source>
        <dbReference type="Pfam" id="PF08546"/>
    </source>
</evidence>
<dbReference type="PANTHER" id="PTHR43765:SF2">
    <property type="entry name" value="2-DEHYDROPANTOATE 2-REDUCTASE"/>
    <property type="match status" value="1"/>
</dbReference>
<evidence type="ECO:0000313" key="14">
    <source>
        <dbReference type="EMBL" id="MBD2870140.1"/>
    </source>
</evidence>
<dbReference type="Pfam" id="PF08546">
    <property type="entry name" value="ApbA_C"/>
    <property type="match status" value="1"/>
</dbReference>
<feature type="domain" description="Ketopantoate reductase C-terminal" evidence="13">
    <location>
        <begin position="201"/>
        <end position="323"/>
    </location>
</feature>
<sequence>MKFDIIGGGSLGLLFGGRLAGAGAGVTVWTRSERQAYLLGSGGIRLRSPDAEERIVRVDGKWIETAHMEPEAGASPGQAPVRFIILAVKQTDLNDGLLRQIGRLAARGDGMASAVVCLQNGIGHMERIQTVLPEAPLVAAVTTEGAKRLDARTVVHTGSGRTWLGEWGTVASRHGDTRESSQKMLVSMLESAGFAAFLSNDMKDRMYNKLLINAVINPLTALFDVTNGELPAHPARRRLMRALYDESECLLRQAGIATDPDGWQAVLDVCDRTSGNISSMLGDVRSGRRTEIDAINGGIIRLARQWKLKSPLNEAVTELIHALHKEPLTKGAKDHGDDLGEH</sequence>
<reference evidence="14" key="1">
    <citation type="submission" date="2020-09" db="EMBL/GenBank/DDBJ databases">
        <title>A novel bacterium of genus Paenibacillus, isolated from South China Sea.</title>
        <authorList>
            <person name="Huang H."/>
            <person name="Mo K."/>
            <person name="Hu Y."/>
        </authorList>
    </citation>
    <scope>NUCLEOTIDE SEQUENCE</scope>
    <source>
        <strain evidence="14">IB182493</strain>
    </source>
</reference>
<dbReference type="GO" id="GO:0008677">
    <property type="term" value="F:2-dehydropantoate 2-reductase activity"/>
    <property type="evidence" value="ECO:0007669"/>
    <property type="project" value="UniProtKB-EC"/>
</dbReference>
<keyword evidence="8 11" id="KW-0560">Oxidoreductase</keyword>
<dbReference type="SUPFAM" id="SSF51735">
    <property type="entry name" value="NAD(P)-binding Rossmann-fold domains"/>
    <property type="match status" value="1"/>
</dbReference>
<comment type="similarity">
    <text evidence="3 11">Belongs to the ketopantoate reductase family.</text>
</comment>
<evidence type="ECO:0000256" key="8">
    <source>
        <dbReference type="ARBA" id="ARBA00023002"/>
    </source>
</evidence>
<feature type="domain" description="Ketopantoate reductase N-terminal" evidence="12">
    <location>
        <begin position="5"/>
        <end position="167"/>
    </location>
</feature>
<keyword evidence="7 11" id="KW-0521">NADP</keyword>
<evidence type="ECO:0000256" key="9">
    <source>
        <dbReference type="ARBA" id="ARBA00032024"/>
    </source>
</evidence>
<gene>
    <name evidence="14" type="ORF">IDH41_16255</name>
</gene>
<evidence type="ECO:0000256" key="10">
    <source>
        <dbReference type="ARBA" id="ARBA00048793"/>
    </source>
</evidence>
<dbReference type="InterPro" id="IPR008927">
    <property type="entry name" value="6-PGluconate_DH-like_C_sf"/>
</dbReference>
<comment type="caution">
    <text evidence="14">The sequence shown here is derived from an EMBL/GenBank/DDBJ whole genome shotgun (WGS) entry which is preliminary data.</text>
</comment>
<dbReference type="Gene3D" id="3.40.50.720">
    <property type="entry name" value="NAD(P)-binding Rossmann-like Domain"/>
    <property type="match status" value="1"/>
</dbReference>
<evidence type="ECO:0000256" key="3">
    <source>
        <dbReference type="ARBA" id="ARBA00007870"/>
    </source>
</evidence>
<dbReference type="GO" id="GO:0050661">
    <property type="term" value="F:NADP binding"/>
    <property type="evidence" value="ECO:0007669"/>
    <property type="project" value="TreeGrafter"/>
</dbReference>
<dbReference type="EMBL" id="JACXIY010000018">
    <property type="protein sequence ID" value="MBD2870140.1"/>
    <property type="molecule type" value="Genomic_DNA"/>
</dbReference>
<dbReference type="Proteomes" id="UP000632125">
    <property type="component" value="Unassembled WGS sequence"/>
</dbReference>
<dbReference type="GO" id="GO:0015940">
    <property type="term" value="P:pantothenate biosynthetic process"/>
    <property type="evidence" value="ECO:0007669"/>
    <property type="project" value="UniProtKB-KW"/>
</dbReference>
<evidence type="ECO:0000256" key="2">
    <source>
        <dbReference type="ARBA" id="ARBA00004994"/>
    </source>
</evidence>
<comment type="catalytic activity">
    <reaction evidence="10 11">
        <text>(R)-pantoate + NADP(+) = 2-dehydropantoate + NADPH + H(+)</text>
        <dbReference type="Rhea" id="RHEA:16233"/>
        <dbReference type="ChEBI" id="CHEBI:11561"/>
        <dbReference type="ChEBI" id="CHEBI:15378"/>
        <dbReference type="ChEBI" id="CHEBI:15980"/>
        <dbReference type="ChEBI" id="CHEBI:57783"/>
        <dbReference type="ChEBI" id="CHEBI:58349"/>
        <dbReference type="EC" id="1.1.1.169"/>
    </reaction>
</comment>
<dbReference type="Pfam" id="PF02558">
    <property type="entry name" value="ApbA"/>
    <property type="match status" value="1"/>
</dbReference>
<evidence type="ECO:0000256" key="11">
    <source>
        <dbReference type="RuleBase" id="RU362068"/>
    </source>
</evidence>
<evidence type="ECO:0000256" key="7">
    <source>
        <dbReference type="ARBA" id="ARBA00022857"/>
    </source>
</evidence>
<dbReference type="InterPro" id="IPR050838">
    <property type="entry name" value="Ketopantoate_reductase"/>
</dbReference>
<dbReference type="GO" id="GO:0005737">
    <property type="term" value="C:cytoplasm"/>
    <property type="evidence" value="ECO:0007669"/>
    <property type="project" value="TreeGrafter"/>
</dbReference>